<accession>A0A0K8LU42</accession>
<evidence type="ECO:0000313" key="5">
    <source>
        <dbReference type="Proteomes" id="UP000247480"/>
    </source>
</evidence>
<dbReference type="RefSeq" id="WP_003380322.1">
    <property type="nucleotide sequence ID" value="NZ_AP019411.1"/>
</dbReference>
<organism evidence="3 6">
    <name type="scientific">Pseudomonas syringae pv. actinidiae</name>
    <dbReference type="NCBI Taxonomy" id="103796"/>
    <lineage>
        <taxon>Bacteria</taxon>
        <taxon>Pseudomonadati</taxon>
        <taxon>Pseudomonadota</taxon>
        <taxon>Gammaproteobacteria</taxon>
        <taxon>Pseudomonadales</taxon>
        <taxon>Pseudomonadaceae</taxon>
        <taxon>Pseudomonas</taxon>
        <taxon>Pseudomonas syringae</taxon>
    </lineage>
</organism>
<evidence type="ECO:0000313" key="2">
    <source>
        <dbReference type="EMBL" id="GBH07900.1"/>
    </source>
</evidence>
<dbReference type="EMBL" id="CP024712">
    <property type="protein sequence ID" value="ATV19804.1"/>
    <property type="molecule type" value="Genomic_DNA"/>
</dbReference>
<dbReference type="Pfam" id="PF05488">
    <property type="entry name" value="PAAR_motif"/>
    <property type="match status" value="1"/>
</dbReference>
<evidence type="ECO:0000313" key="1">
    <source>
        <dbReference type="EMBL" id="ATV19804.1"/>
    </source>
</evidence>
<evidence type="ECO:0000313" key="4">
    <source>
        <dbReference type="Proteomes" id="UP000230024"/>
    </source>
</evidence>
<dbReference type="EMBL" id="BGKA01000243">
    <property type="protein sequence ID" value="GBH20081.1"/>
    <property type="molecule type" value="Genomic_DNA"/>
</dbReference>
<reference evidence="3 6" key="3">
    <citation type="submission" date="2018-04" db="EMBL/GenBank/DDBJ databases">
        <title>Draft genome sequence of Pseudomonas syringae pv. actinidiae biovar 3 strains isolated from kiwifruit in Kagawa prefecture.</title>
        <authorList>
            <person name="Tabuchi M."/>
            <person name="Saito M."/>
            <person name="Fujiwara S."/>
            <person name="Sasa N."/>
            <person name="Akimitsu K."/>
            <person name="Gomi K."/>
            <person name="Konishi-Sugita S."/>
            <person name="Hamano K."/>
            <person name="Kataoka I."/>
        </authorList>
    </citation>
    <scope>NUCLEOTIDE SEQUENCE [LARGE SCALE GENOMIC DNA]</scope>
    <source>
        <strain evidence="3 6">MAFF212211</strain>
    </source>
</reference>
<dbReference type="Proteomes" id="UP000248291">
    <property type="component" value="Unassembled WGS sequence"/>
</dbReference>
<dbReference type="Gene3D" id="2.60.200.60">
    <property type="match status" value="1"/>
</dbReference>
<reference evidence="2 5" key="2">
    <citation type="submission" date="2018-04" db="EMBL/GenBank/DDBJ databases">
        <title>Draft genome sequence of Pseudomonas syringae pv. actinidiae biovar 1 strains isolated from kiwifruit in Kagawa prefecture.</title>
        <authorList>
            <person name="Tabuchi M."/>
            <person name="Saito M."/>
            <person name="Fujiwara S."/>
            <person name="Sasa N."/>
            <person name="Akimitsu K."/>
            <person name="Gomi K."/>
            <person name="Konishi-Sugita S."/>
            <person name="Hamano K."/>
            <person name="Kataoka I."/>
        </authorList>
    </citation>
    <scope>NUCLEOTIDE SEQUENCE [LARGE SCALE GENOMIC DNA]</scope>
    <source>
        <strain evidence="2 5">MAFF212206</strain>
    </source>
</reference>
<dbReference type="EMBL" id="BGJZ01000062">
    <property type="protein sequence ID" value="GBH07900.1"/>
    <property type="molecule type" value="Genomic_DNA"/>
</dbReference>
<sequence length="188" mass="19684">MLPLIVIGDMTSHAGVVVSGAATMLIDGKGCARIGDMVTCPRCKGVFPIAEGDPSLIEDGKAIAYHGCRTTCGAMLYSSQVSTMTYPSSGAASGVQGGFIDRFGSISPGLVAGYEDEPLDSSAKVFRGRFQVLDAATGKPIAGQPVRVRSSDGQYLTGSTDDEGFTQWVERDTDEALAFYLIEEPGQS</sequence>
<dbReference type="Proteomes" id="UP000247480">
    <property type="component" value="Unassembled WGS sequence"/>
</dbReference>
<name>A0A0K8LU42_PSESF</name>
<dbReference type="AlphaFoldDB" id="A0A0K8LU42"/>
<protein>
    <submittedName>
        <fullName evidence="1">PAAR domain-containing protein</fullName>
    </submittedName>
    <submittedName>
        <fullName evidence="3">Protein involved in TypeVI secretion</fullName>
    </submittedName>
    <submittedName>
        <fullName evidence="2">Protein involved in lipoprotein release</fullName>
    </submittedName>
</protein>
<dbReference type="CDD" id="cd14744">
    <property type="entry name" value="PAAR_CT_2"/>
    <property type="match status" value="1"/>
</dbReference>
<proteinExistence type="predicted"/>
<dbReference type="Proteomes" id="UP000230024">
    <property type="component" value="Chromosome"/>
</dbReference>
<keyword evidence="2" id="KW-0449">Lipoprotein</keyword>
<dbReference type="InterPro" id="IPR008727">
    <property type="entry name" value="PAAR_motif"/>
</dbReference>
<reference evidence="1 4" key="1">
    <citation type="submission" date="2017-11" db="EMBL/GenBank/DDBJ databases">
        <title>Complete DNA Sequence of Pseudomonas syringae pv. actinidiae, biovar 5 (Psa5).</title>
        <authorList>
            <person name="Butler M."/>
            <person name="Taiaroa G."/>
            <person name="Sumpter N."/>
            <person name="Poulter R."/>
        </authorList>
    </citation>
    <scope>NUCLEOTIDE SEQUENCE [LARGE SCALE GENOMIC DNA]</scope>
    <source>
        <strain evidence="1 4">MAFF212063</strain>
    </source>
</reference>
<evidence type="ECO:0000313" key="3">
    <source>
        <dbReference type="EMBL" id="GBH20081.1"/>
    </source>
</evidence>
<gene>
    <name evidence="1" type="ORF">CT122_25545</name>
    <name evidence="2" type="ORF">KPSA1_01262</name>
    <name evidence="3" type="ORF">KPSA3_06103</name>
</gene>
<evidence type="ECO:0000313" key="6">
    <source>
        <dbReference type="Proteomes" id="UP000248291"/>
    </source>
</evidence>